<sequence>MSTVHTCPLCQSVVPERVAGPKSKYPGATYIRCGQPSHAPVVHFIWLHIPAATLNAALAANSASGPSPAPTPPTFTFSQPPAVFVPAGSQATAKPKKSSYRPQGGVQLCAFDGPCTNNRIATNCSNNMCKCHCGEPRCSDPAADGPRPCFGPSSFPAALATPNKPQPIPTVDLTADSPLRPTPTTTPRKRVSAPSKRPPARPIKHVITKQLNDSWVNKNGPAYAAPPLDTTSLLHVRKSNGRRPFDNTAVSHRFVLLFLTGAEKPPVFSINFSSLPTLEWPNYRLSEDARTLSMLGDGDRNAVQFWVARMGLWMEMSLDETHTVHTDGVLVLRWRGARGPNDQVTMDKLLKPDESQLRHNLVNERKATANMLRIDDSDPESEPAPSKRVGSTSPPGTARKKRPRLVSNSSSSDSSSSPPMSALSLTTTSMLPSAATTPAPSPTLSTVSLPASLPTSRHPARRRRGTQWPHGWHVVDLQAGLLRMDSVDCARIKVEHAFMQVFGTTFARTSFYRVSNTLRNAPMDLKAKSCSFCPESAMS</sequence>
<evidence type="ECO:0000313" key="2">
    <source>
        <dbReference type="EMBL" id="KAF7311126.1"/>
    </source>
</evidence>
<feature type="region of interest" description="Disordered" evidence="1">
    <location>
        <begin position="341"/>
        <end position="465"/>
    </location>
</feature>
<name>A0A8H6T6I8_MYCCL</name>
<gene>
    <name evidence="2" type="ORF">HMN09_00656800</name>
</gene>
<evidence type="ECO:0000256" key="1">
    <source>
        <dbReference type="SAM" id="MobiDB-lite"/>
    </source>
</evidence>
<dbReference type="OrthoDB" id="2688096at2759"/>
<feature type="compositionally biased region" description="Basic and acidic residues" evidence="1">
    <location>
        <begin position="348"/>
        <end position="367"/>
    </location>
</feature>
<comment type="caution">
    <text evidence="2">The sequence shown here is derived from an EMBL/GenBank/DDBJ whole genome shotgun (WGS) entry which is preliminary data.</text>
</comment>
<keyword evidence="3" id="KW-1185">Reference proteome</keyword>
<reference evidence="2" key="1">
    <citation type="submission" date="2020-05" db="EMBL/GenBank/DDBJ databases">
        <title>Mycena genomes resolve the evolution of fungal bioluminescence.</title>
        <authorList>
            <person name="Tsai I.J."/>
        </authorList>
    </citation>
    <scope>NUCLEOTIDE SEQUENCE</scope>
    <source>
        <strain evidence="2">110903Hualien_Pintung</strain>
    </source>
</reference>
<feature type="region of interest" description="Disordered" evidence="1">
    <location>
        <begin position="160"/>
        <end position="200"/>
    </location>
</feature>
<dbReference type="AlphaFoldDB" id="A0A8H6T6I8"/>
<feature type="compositionally biased region" description="Low complexity" evidence="1">
    <location>
        <begin position="405"/>
        <end position="456"/>
    </location>
</feature>
<organism evidence="2 3">
    <name type="scientific">Mycena chlorophos</name>
    <name type="common">Agaric fungus</name>
    <name type="synonym">Agaricus chlorophos</name>
    <dbReference type="NCBI Taxonomy" id="658473"/>
    <lineage>
        <taxon>Eukaryota</taxon>
        <taxon>Fungi</taxon>
        <taxon>Dikarya</taxon>
        <taxon>Basidiomycota</taxon>
        <taxon>Agaricomycotina</taxon>
        <taxon>Agaricomycetes</taxon>
        <taxon>Agaricomycetidae</taxon>
        <taxon>Agaricales</taxon>
        <taxon>Marasmiineae</taxon>
        <taxon>Mycenaceae</taxon>
        <taxon>Mycena</taxon>
    </lineage>
</organism>
<evidence type="ECO:0000313" key="3">
    <source>
        <dbReference type="Proteomes" id="UP000613580"/>
    </source>
</evidence>
<dbReference type="EMBL" id="JACAZE010000007">
    <property type="protein sequence ID" value="KAF7311126.1"/>
    <property type="molecule type" value="Genomic_DNA"/>
</dbReference>
<accession>A0A8H6T6I8</accession>
<protein>
    <submittedName>
        <fullName evidence="2">Uncharacterized protein</fullName>
    </submittedName>
</protein>
<dbReference type="Proteomes" id="UP000613580">
    <property type="component" value="Unassembled WGS sequence"/>
</dbReference>
<proteinExistence type="predicted"/>